<evidence type="ECO:0000313" key="2">
    <source>
        <dbReference type="Proteomes" id="UP000202511"/>
    </source>
</evidence>
<dbReference type="RefSeq" id="YP_009120692.1">
    <property type="nucleotide sequence ID" value="NC_026440.1"/>
</dbReference>
<protein>
    <submittedName>
        <fullName evidence="1">Uncharacterized protein</fullName>
    </submittedName>
</protein>
<reference evidence="1 2" key="1">
    <citation type="journal article" date="2015" name="Parasitol. Res.">
        <title>Viruses in close associations with free-living amoebae.</title>
        <authorList>
            <person name="Scheid P."/>
        </authorList>
    </citation>
    <scope>NUCLEOTIDE SEQUENCE [LARGE SCALE GENOMIC DNA]</scope>
    <source>
        <strain evidence="1">KlaHel</strain>
    </source>
</reference>
<dbReference type="Proteomes" id="UP000202511">
    <property type="component" value="Segment"/>
</dbReference>
<dbReference type="KEGG" id="vg:23463374"/>
<name>A0A0B5JF43_9VIRU</name>
<dbReference type="GeneID" id="23463374"/>
<sequence>MANNSVIQGRILLSFPFFLDLQLRRATASAPEEKVDCGIGAHFGFFGVCGDWRGQAGTQQKKEGMDQQMRQRAGTTEKIKSGAGKHQVWLPAKSSVWRPLLVGSQPEKRTKEKEKPLLQSARGLFFWFLFLWIQLRTAGSEKRAAHRTSARMQKWRHKSLVRTALALGFR</sequence>
<evidence type="ECO:0000313" key="1">
    <source>
        <dbReference type="EMBL" id="AJF98457.1"/>
    </source>
</evidence>
<dbReference type="EMBL" id="KP136319">
    <property type="protein sequence ID" value="AJF98457.1"/>
    <property type="molecule type" value="Genomic_DNA"/>
</dbReference>
<organism evidence="1 2">
    <name type="scientific">Pandoravirus inopinatum</name>
    <dbReference type="NCBI Taxonomy" id="1605721"/>
    <lineage>
        <taxon>Viruses</taxon>
        <taxon>Pandoravirus</taxon>
    </lineage>
</organism>
<proteinExistence type="predicted"/>
<accession>A0A0B5JF43</accession>